<comment type="similarity">
    <text evidence="2 11">Belongs to the CDP-alcohol phosphatidyltransferase class-I family.</text>
</comment>
<sequence length="236" mass="26353">MKCHLPNLLTLLNLLCALPAIESALAYNFYETAFWLGLSLVFDFLDGFAARALGCTSPLGAQLDSLADVVSFGVVPSLVLYKVLQTYIPPEIPELNLLSYLAFGIAGGAAFRLGRFNLDASQTSDFKGLPTPSMAIFVLGIPFFIEKNGREVLNLQLLALLPIVLIWTMNSNIRLFALKFKKMDHYLWLKAIFLLLSALSLFFWKLAALSFVILLYVFLSLVFYRPIKIKENEISS</sequence>
<evidence type="ECO:0000256" key="11">
    <source>
        <dbReference type="RuleBase" id="RU003750"/>
    </source>
</evidence>
<dbReference type="InterPro" id="IPR050324">
    <property type="entry name" value="CDP-alcohol_PTase-I"/>
</dbReference>
<dbReference type="Gene3D" id="1.20.120.1760">
    <property type="match status" value="1"/>
</dbReference>
<evidence type="ECO:0000313" key="14">
    <source>
        <dbReference type="Proteomes" id="UP000286715"/>
    </source>
</evidence>
<reference evidence="13 14" key="1">
    <citation type="submission" date="2018-11" db="EMBL/GenBank/DDBJ databases">
        <title>Schleiferia aggregans sp. nov., a moderately thermophilic heterotrophic bacterium isolated from microbial mats at a terrestrial hot spring.</title>
        <authorList>
            <person name="Iino T."/>
            <person name="Ohkuma M."/>
            <person name="Haruta S."/>
        </authorList>
    </citation>
    <scope>NUCLEOTIDE SEQUENCE [LARGE SCALE GENOMIC DNA]</scope>
    <source>
        <strain evidence="13 14">LA</strain>
    </source>
</reference>
<feature type="transmembrane region" description="Helical" evidence="12">
    <location>
        <begin position="126"/>
        <end position="145"/>
    </location>
</feature>
<comment type="subcellular location">
    <subcellularLocation>
        <location evidence="1">Membrane</location>
        <topology evidence="1">Multi-pass membrane protein</topology>
    </subcellularLocation>
</comment>
<dbReference type="RefSeq" id="WP_124398319.1">
    <property type="nucleotide sequence ID" value="NZ_BHZE01000019.1"/>
</dbReference>
<organism evidence="13 14">
    <name type="scientific">Thermaurantimonas aggregans</name>
    <dbReference type="NCBI Taxonomy" id="2173829"/>
    <lineage>
        <taxon>Bacteria</taxon>
        <taxon>Pseudomonadati</taxon>
        <taxon>Bacteroidota</taxon>
        <taxon>Flavobacteriia</taxon>
        <taxon>Flavobacteriales</taxon>
        <taxon>Schleiferiaceae</taxon>
        <taxon>Thermaurantimonas</taxon>
    </lineage>
</organism>
<feature type="transmembrane region" description="Helical" evidence="12">
    <location>
        <begin position="96"/>
        <end position="114"/>
    </location>
</feature>
<evidence type="ECO:0000256" key="9">
    <source>
        <dbReference type="ARBA" id="ARBA00023209"/>
    </source>
</evidence>
<feature type="transmembrane region" description="Helical" evidence="12">
    <location>
        <begin position="210"/>
        <end position="227"/>
    </location>
</feature>
<dbReference type="GO" id="GO:0008654">
    <property type="term" value="P:phospholipid biosynthetic process"/>
    <property type="evidence" value="ECO:0007669"/>
    <property type="project" value="UniProtKB-KW"/>
</dbReference>
<evidence type="ECO:0000256" key="5">
    <source>
        <dbReference type="ARBA" id="ARBA00022692"/>
    </source>
</evidence>
<evidence type="ECO:0000313" key="13">
    <source>
        <dbReference type="EMBL" id="GCD78258.1"/>
    </source>
</evidence>
<evidence type="ECO:0000256" key="1">
    <source>
        <dbReference type="ARBA" id="ARBA00004141"/>
    </source>
</evidence>
<keyword evidence="8 12" id="KW-0472">Membrane</keyword>
<dbReference type="PROSITE" id="PS00379">
    <property type="entry name" value="CDP_ALCOHOL_P_TRANSF"/>
    <property type="match status" value="1"/>
</dbReference>
<feature type="transmembrane region" description="Helical" evidence="12">
    <location>
        <begin position="187"/>
        <end position="204"/>
    </location>
</feature>
<dbReference type="PANTHER" id="PTHR14269:SF61">
    <property type="entry name" value="CDP-DIACYLGLYCEROL--SERINE O-PHOSPHATIDYLTRANSFERASE"/>
    <property type="match status" value="1"/>
</dbReference>
<dbReference type="InterPro" id="IPR043130">
    <property type="entry name" value="CDP-OH_PTrfase_TM_dom"/>
</dbReference>
<evidence type="ECO:0000256" key="8">
    <source>
        <dbReference type="ARBA" id="ARBA00023136"/>
    </source>
</evidence>
<dbReference type="AlphaFoldDB" id="A0A401XMP0"/>
<protein>
    <submittedName>
        <fullName evidence="13">Phosphatidylserine synthase</fullName>
    </submittedName>
</protein>
<keyword evidence="4 11" id="KW-0808">Transferase</keyword>
<dbReference type="InterPro" id="IPR048254">
    <property type="entry name" value="CDP_ALCOHOL_P_TRANSF_CS"/>
</dbReference>
<keyword evidence="14" id="KW-1185">Reference proteome</keyword>
<dbReference type="GO" id="GO:0016020">
    <property type="term" value="C:membrane"/>
    <property type="evidence" value="ECO:0007669"/>
    <property type="project" value="UniProtKB-SubCell"/>
</dbReference>
<keyword evidence="5 12" id="KW-0812">Transmembrane</keyword>
<keyword evidence="9" id="KW-0594">Phospholipid biosynthesis</keyword>
<feature type="transmembrane region" description="Helical" evidence="12">
    <location>
        <begin position="157"/>
        <end position="175"/>
    </location>
</feature>
<evidence type="ECO:0000256" key="3">
    <source>
        <dbReference type="ARBA" id="ARBA00022516"/>
    </source>
</evidence>
<dbReference type="OrthoDB" id="9777147at2"/>
<gene>
    <name evidence="13" type="primary">pssA</name>
    <name evidence="13" type="ORF">JCM31826_17400</name>
</gene>
<keyword evidence="6 12" id="KW-1133">Transmembrane helix</keyword>
<name>A0A401XMP0_9FLAO</name>
<dbReference type="Proteomes" id="UP000286715">
    <property type="component" value="Unassembled WGS sequence"/>
</dbReference>
<comment type="caution">
    <text evidence="13">The sequence shown here is derived from an EMBL/GenBank/DDBJ whole genome shotgun (WGS) entry which is preliminary data.</text>
</comment>
<dbReference type="Pfam" id="PF01066">
    <property type="entry name" value="CDP-OH_P_transf"/>
    <property type="match status" value="1"/>
</dbReference>
<accession>A0A401XMP0</accession>
<dbReference type="GO" id="GO:0016780">
    <property type="term" value="F:phosphotransferase activity, for other substituted phosphate groups"/>
    <property type="evidence" value="ECO:0007669"/>
    <property type="project" value="InterPro"/>
</dbReference>
<evidence type="ECO:0000256" key="12">
    <source>
        <dbReference type="SAM" id="Phobius"/>
    </source>
</evidence>
<evidence type="ECO:0000256" key="6">
    <source>
        <dbReference type="ARBA" id="ARBA00022989"/>
    </source>
</evidence>
<keyword evidence="7" id="KW-0443">Lipid metabolism</keyword>
<evidence type="ECO:0000256" key="2">
    <source>
        <dbReference type="ARBA" id="ARBA00010441"/>
    </source>
</evidence>
<evidence type="ECO:0000256" key="10">
    <source>
        <dbReference type="ARBA" id="ARBA00023264"/>
    </source>
</evidence>
<dbReference type="InterPro" id="IPR000462">
    <property type="entry name" value="CDP-OH_P_trans"/>
</dbReference>
<proteinExistence type="inferred from homology"/>
<evidence type="ECO:0000256" key="4">
    <source>
        <dbReference type="ARBA" id="ARBA00022679"/>
    </source>
</evidence>
<dbReference type="PANTHER" id="PTHR14269">
    <property type="entry name" value="CDP-DIACYLGLYCEROL--GLYCEROL-3-PHOSPHATE 3-PHOSPHATIDYLTRANSFERASE-RELATED"/>
    <property type="match status" value="1"/>
</dbReference>
<evidence type="ECO:0000256" key="7">
    <source>
        <dbReference type="ARBA" id="ARBA00023098"/>
    </source>
</evidence>
<dbReference type="EMBL" id="BHZE01000019">
    <property type="protein sequence ID" value="GCD78258.1"/>
    <property type="molecule type" value="Genomic_DNA"/>
</dbReference>
<keyword evidence="10" id="KW-1208">Phospholipid metabolism</keyword>
<keyword evidence="3" id="KW-0444">Lipid biosynthesis</keyword>